<evidence type="ECO:0000313" key="2">
    <source>
        <dbReference type="Proteomes" id="UP000319783"/>
    </source>
</evidence>
<sequence>MIEAGVSFYSFYEITVEVRWEGEGIEVEVEQFISPLPFVKLSGIANSVHIELKFTTTDASLDIPHSVSGPFCCYDLSVFEAGGCVYLTDGLSIFQLQPQAGTGFVTLHRSFKEKPLLSKYNFFLIGLIHLLAPLGFYDLHAAALLREGIGYLFLGKSGSGKSSTALSLVHQGWQYISDDTLFLRPSAVGVEVFAFRKHFYLDTTLVRHYPEIAPYLEEPIYEESAKRFLDMELVYPNKFWSNCFPRVLIYTQIVSQPESKLIHIDQTSALIKLMRQSASLFFKRQGVNVHLETLRRLVSQSYSYELLAGRDFYEEPEKISDFLLNNIKIFMKTKQE</sequence>
<evidence type="ECO:0000313" key="1">
    <source>
        <dbReference type="EMBL" id="TLD42026.1"/>
    </source>
</evidence>
<dbReference type="InterPro" id="IPR027417">
    <property type="entry name" value="P-loop_NTPase"/>
</dbReference>
<gene>
    <name evidence="1" type="ORF">JETT_1735</name>
</gene>
<dbReference type="Proteomes" id="UP000319783">
    <property type="component" value="Unassembled WGS sequence"/>
</dbReference>
<dbReference type="SUPFAM" id="SSF52540">
    <property type="entry name" value="P-loop containing nucleoside triphosphate hydrolases"/>
    <property type="match status" value="1"/>
</dbReference>
<dbReference type="Gene3D" id="3.40.50.300">
    <property type="entry name" value="P-loop containing nucleotide triphosphate hydrolases"/>
    <property type="match status" value="1"/>
</dbReference>
<evidence type="ECO:0008006" key="3">
    <source>
        <dbReference type="Google" id="ProtNLM"/>
    </source>
</evidence>
<reference evidence="1 2" key="1">
    <citation type="submission" date="2019-04" db="EMBL/GenBank/DDBJ databases">
        <title>Genome of a novel bacterium Candidatus Jettenia ecosi reconstructed from metagenome of an anammox bioreactor.</title>
        <authorList>
            <person name="Mardanov A.V."/>
            <person name="Beletsky A.V."/>
            <person name="Ravin N.V."/>
            <person name="Botchkova E.A."/>
            <person name="Litti Y.V."/>
            <person name="Nozhevnikova A.N."/>
        </authorList>
    </citation>
    <scope>NUCLEOTIDE SEQUENCE [LARGE SCALE GENOMIC DNA]</scope>
    <source>
        <strain evidence="1">J2</strain>
    </source>
</reference>
<comment type="caution">
    <text evidence="1">The sequence shown here is derived from an EMBL/GenBank/DDBJ whole genome shotgun (WGS) entry which is preliminary data.</text>
</comment>
<proteinExistence type="predicted"/>
<name>A0A533QBC6_9BACT</name>
<protein>
    <recommendedName>
        <fullName evidence="3">Serine kinase of the HPr protein, regulates carbohydrate metabolism</fullName>
    </recommendedName>
</protein>
<dbReference type="AlphaFoldDB" id="A0A533QBC6"/>
<accession>A0A533QBC6</accession>
<dbReference type="EMBL" id="SULG01000030">
    <property type="protein sequence ID" value="TLD42026.1"/>
    <property type="molecule type" value="Genomic_DNA"/>
</dbReference>
<organism evidence="1 2">
    <name type="scientific">Candidatus Jettenia ecosi</name>
    <dbReference type="NCBI Taxonomy" id="2494326"/>
    <lineage>
        <taxon>Bacteria</taxon>
        <taxon>Pseudomonadati</taxon>
        <taxon>Planctomycetota</taxon>
        <taxon>Candidatus Brocadiia</taxon>
        <taxon>Candidatus Brocadiales</taxon>
        <taxon>Candidatus Brocadiaceae</taxon>
        <taxon>Candidatus Jettenia</taxon>
    </lineage>
</organism>
<dbReference type="SUPFAM" id="SSF53795">
    <property type="entry name" value="PEP carboxykinase-like"/>
    <property type="match status" value="1"/>
</dbReference>